<reference evidence="4" key="1">
    <citation type="submission" date="2015-04" db="UniProtKB">
        <authorList>
            <consortium name="EnsemblPlants"/>
        </authorList>
    </citation>
    <scope>IDENTIFICATION</scope>
    <source>
        <strain evidence="4">SL10</strain>
    </source>
</reference>
<feature type="transmembrane region" description="Helical" evidence="2">
    <location>
        <begin position="625"/>
        <end position="644"/>
    </location>
</feature>
<organism evidence="4">
    <name type="scientific">Oryza nivara</name>
    <name type="common">Indian wild rice</name>
    <name type="synonym">Oryza sativa f. spontanea</name>
    <dbReference type="NCBI Taxonomy" id="4536"/>
    <lineage>
        <taxon>Eukaryota</taxon>
        <taxon>Viridiplantae</taxon>
        <taxon>Streptophyta</taxon>
        <taxon>Embryophyta</taxon>
        <taxon>Tracheophyta</taxon>
        <taxon>Spermatophyta</taxon>
        <taxon>Magnoliopsida</taxon>
        <taxon>Liliopsida</taxon>
        <taxon>Poales</taxon>
        <taxon>Poaceae</taxon>
        <taxon>BOP clade</taxon>
        <taxon>Oryzoideae</taxon>
        <taxon>Oryzeae</taxon>
        <taxon>Oryzinae</taxon>
        <taxon>Oryza</taxon>
    </lineage>
</organism>
<keyword evidence="2" id="KW-1133">Transmembrane helix</keyword>
<feature type="region of interest" description="Disordered" evidence="1">
    <location>
        <begin position="1"/>
        <end position="20"/>
    </location>
</feature>
<proteinExistence type="predicted"/>
<feature type="transmembrane region" description="Helical" evidence="2">
    <location>
        <begin position="650"/>
        <end position="671"/>
    </location>
</feature>
<keyword evidence="2" id="KW-0472">Membrane</keyword>
<feature type="domain" description="PGG" evidence="3">
    <location>
        <begin position="535"/>
        <end position="649"/>
    </location>
</feature>
<dbReference type="Gramene" id="ONIVA06G12930.1">
    <property type="protein sequence ID" value="ONIVA06G12930.1"/>
    <property type="gene ID" value="ONIVA06G12930"/>
</dbReference>
<evidence type="ECO:0000259" key="3">
    <source>
        <dbReference type="Pfam" id="PF13962"/>
    </source>
</evidence>
<dbReference type="PANTHER" id="PTHR24177">
    <property type="entry name" value="CASKIN"/>
    <property type="match status" value="1"/>
</dbReference>
<dbReference type="EnsemblPlants" id="ONIVA06G12930.1">
    <property type="protein sequence ID" value="ONIVA06G12930.1"/>
    <property type="gene ID" value="ONIVA06G12930"/>
</dbReference>
<feature type="transmembrane region" description="Helical" evidence="2">
    <location>
        <begin position="595"/>
        <end position="613"/>
    </location>
</feature>
<feature type="transmembrane region" description="Helical" evidence="2">
    <location>
        <begin position="361"/>
        <end position="384"/>
    </location>
</feature>
<dbReference type="HOGENOM" id="CLU_373588_0_0_1"/>
<dbReference type="InterPro" id="IPR026961">
    <property type="entry name" value="PGG_dom"/>
</dbReference>
<protein>
    <recommendedName>
        <fullName evidence="3">PGG domain-containing protein</fullName>
    </recommendedName>
</protein>
<feature type="compositionally biased region" description="Low complexity" evidence="1">
    <location>
        <begin position="452"/>
        <end position="461"/>
    </location>
</feature>
<dbReference type="STRING" id="4536.A0A0E0HP52"/>
<feature type="transmembrane region" description="Helical" evidence="2">
    <location>
        <begin position="330"/>
        <end position="349"/>
    </location>
</feature>
<feature type="domain" description="PGG" evidence="3">
    <location>
        <begin position="241"/>
        <end position="354"/>
    </location>
</feature>
<evidence type="ECO:0000313" key="5">
    <source>
        <dbReference type="Proteomes" id="UP000006591"/>
    </source>
</evidence>
<feature type="transmembrane region" description="Helical" evidence="2">
    <location>
        <begin position="116"/>
        <end position="135"/>
    </location>
</feature>
<feature type="transmembrane region" description="Helical" evidence="2">
    <location>
        <begin position="246"/>
        <end position="265"/>
    </location>
</feature>
<feature type="transmembrane region" description="Helical" evidence="2">
    <location>
        <begin position="85"/>
        <end position="104"/>
    </location>
</feature>
<feature type="transmembrane region" description="Helical" evidence="2">
    <location>
        <begin position="141"/>
        <end position="162"/>
    </location>
</feature>
<dbReference type="Pfam" id="PF13962">
    <property type="entry name" value="PGG"/>
    <property type="match status" value="3"/>
</dbReference>
<dbReference type="OMA" id="ERNAWLK"/>
<keyword evidence="2" id="KW-0812">Transmembrane</keyword>
<keyword evidence="5" id="KW-1185">Reference proteome</keyword>
<dbReference type="Proteomes" id="UP000006591">
    <property type="component" value="Chromosome 6"/>
</dbReference>
<sequence length="756" mass="82040">MSSSSSSSLPQDGQARAPGDAEGWNAWLKEMRGWLMVVATVAASVTYQAGLNPPGGFWQDNLRGRGGHRAGNPVLRDSVAARYQAFYYLNSTSFVTSLVIIVLLMSKRFYETNGKLVALLLTTFVDLAGLVGAYIAGSTRYMSSCIYVIVIAGVAFLCVIYAGHVMENVCQFFNMKFPGMKKSPCLDSGGLFGDCIVRPVKAKAGEAEGRQSSEQLMDCSERMSSETTRHNQHDERSERNAWLKEMRGWLMVLATVAASVTYQAGLNPPGGFWQEDDRVAGHRAGDPVLRDSVAARYKTFYYFNSTAFVTSLVIMVLLMSERFYRTETKVAALVVTTFIDLASLVGAYIAGSTRFMSSCAYVIAITGVAFVSVIAMGEVMGIVCDFFRGRSPCMSSCYPLHGRAEGDGLPIHKAEDEEQGDVDLLVIEWYMDFGTDGVLHRKYNLQSNTFIPSQTRQSPSSGGRGRGRAVPVADAAPGELAAPEAINLVPNGKRGMPVLITPSLPQQQGGASAAAFHGIIVLKEESEDPVALRNKWFREMRGWLMVVATVAASASYQAGLNPPGGFWQDDAPGPGGHSAGNPVLRHTSPARYKTFYYFNATTFVTSLVITVLLMSERFYRSETKVVALMIATFLDLASLVGAYIAGSTRFTSSCIYVIVITGFAFACVIAMGEVMEQCCGFVLRTSPCMLSLAQRHWCPVPRSVVDRAARQAKDDLHMMDRVNNKAKAAAPGSSSSSKQRRPCCCLCCAGPPPTDV</sequence>
<accession>A0A0E0HP52</accession>
<reference evidence="4" key="2">
    <citation type="submission" date="2018-04" db="EMBL/GenBank/DDBJ databases">
        <title>OnivRS2 (Oryza nivara Reference Sequence Version 2).</title>
        <authorList>
            <person name="Zhang J."/>
            <person name="Kudrna D."/>
            <person name="Lee S."/>
            <person name="Talag J."/>
            <person name="Rajasekar S."/>
            <person name="Welchert J."/>
            <person name="Hsing Y.-I."/>
            <person name="Wing R.A."/>
        </authorList>
    </citation>
    <scope>NUCLEOTIDE SEQUENCE [LARGE SCALE GENOMIC DNA]</scope>
    <source>
        <strain evidence="4">SL10</strain>
    </source>
</reference>
<feature type="transmembrane region" description="Helical" evidence="2">
    <location>
        <begin position="300"/>
        <end position="318"/>
    </location>
</feature>
<feature type="region of interest" description="Disordered" evidence="1">
    <location>
        <begin position="450"/>
        <end position="471"/>
    </location>
</feature>
<evidence type="ECO:0000256" key="2">
    <source>
        <dbReference type="SAM" id="Phobius"/>
    </source>
</evidence>
<evidence type="ECO:0000256" key="1">
    <source>
        <dbReference type="SAM" id="MobiDB-lite"/>
    </source>
</evidence>
<evidence type="ECO:0000313" key="4">
    <source>
        <dbReference type="EnsemblPlants" id="ONIVA06G12930.1"/>
    </source>
</evidence>
<dbReference type="PANTHER" id="PTHR24177:SF412">
    <property type="entry name" value="OS06G0285941 PROTEIN"/>
    <property type="match status" value="1"/>
</dbReference>
<name>A0A0E0HP52_ORYNI</name>
<dbReference type="eggNOG" id="KOG0504">
    <property type="taxonomic scope" value="Eukaryota"/>
</dbReference>
<dbReference type="GO" id="GO:0016020">
    <property type="term" value="C:membrane"/>
    <property type="evidence" value="ECO:0007669"/>
    <property type="project" value="TreeGrafter"/>
</dbReference>
<dbReference type="AlphaFoldDB" id="A0A0E0HP52"/>
<feature type="domain" description="PGG" evidence="3">
    <location>
        <begin position="26"/>
        <end position="140"/>
    </location>
</feature>